<dbReference type="SUPFAM" id="SSF46785">
    <property type="entry name" value="Winged helix' DNA-binding domain"/>
    <property type="match status" value="1"/>
</dbReference>
<feature type="compositionally biased region" description="Basic residues" evidence="1">
    <location>
        <begin position="353"/>
        <end position="364"/>
    </location>
</feature>
<reference evidence="3 4" key="1">
    <citation type="journal article" date="2013" name="Curr. Biol.">
        <title>The Genome of the Foraminiferan Reticulomyxa filosa.</title>
        <authorList>
            <person name="Glockner G."/>
            <person name="Hulsmann N."/>
            <person name="Schleicher M."/>
            <person name="Noegel A.A."/>
            <person name="Eichinger L."/>
            <person name="Gallinger C."/>
            <person name="Pawlowski J."/>
            <person name="Sierra R."/>
            <person name="Euteneuer U."/>
            <person name="Pillet L."/>
            <person name="Moustafa A."/>
            <person name="Platzer M."/>
            <person name="Groth M."/>
            <person name="Szafranski K."/>
            <person name="Schliwa M."/>
        </authorList>
    </citation>
    <scope>NUCLEOTIDE SEQUENCE [LARGE SCALE GENOMIC DNA]</scope>
</reference>
<proteinExistence type="predicted"/>
<feature type="compositionally biased region" description="Basic and acidic residues" evidence="1">
    <location>
        <begin position="309"/>
        <end position="319"/>
    </location>
</feature>
<organism evidence="3 4">
    <name type="scientific">Reticulomyxa filosa</name>
    <dbReference type="NCBI Taxonomy" id="46433"/>
    <lineage>
        <taxon>Eukaryota</taxon>
        <taxon>Sar</taxon>
        <taxon>Rhizaria</taxon>
        <taxon>Retaria</taxon>
        <taxon>Foraminifera</taxon>
        <taxon>Monothalamids</taxon>
        <taxon>Reticulomyxidae</taxon>
        <taxon>Reticulomyxa</taxon>
    </lineage>
</organism>
<feature type="compositionally biased region" description="Basic and acidic residues" evidence="1">
    <location>
        <begin position="329"/>
        <end position="352"/>
    </location>
</feature>
<evidence type="ECO:0000259" key="2">
    <source>
        <dbReference type="PROSITE" id="PS50186"/>
    </source>
</evidence>
<dbReference type="OrthoDB" id="5977487at2759"/>
<keyword evidence="4" id="KW-1185">Reference proteome</keyword>
<dbReference type="Gene3D" id="1.10.10.10">
    <property type="entry name" value="Winged helix-like DNA-binding domain superfamily/Winged helix DNA-binding domain"/>
    <property type="match status" value="1"/>
</dbReference>
<dbReference type="InterPro" id="IPR036388">
    <property type="entry name" value="WH-like_DNA-bd_sf"/>
</dbReference>
<dbReference type="AlphaFoldDB" id="X6MYV4"/>
<evidence type="ECO:0000256" key="1">
    <source>
        <dbReference type="SAM" id="MobiDB-lite"/>
    </source>
</evidence>
<comment type="caution">
    <text evidence="3">The sequence shown here is derived from an EMBL/GenBank/DDBJ whole genome shotgun (WGS) entry which is preliminary data.</text>
</comment>
<feature type="domain" description="DEP" evidence="2">
    <location>
        <begin position="142"/>
        <end position="215"/>
    </location>
</feature>
<name>X6MYV4_RETFI</name>
<dbReference type="GO" id="GO:0035556">
    <property type="term" value="P:intracellular signal transduction"/>
    <property type="evidence" value="ECO:0007669"/>
    <property type="project" value="InterPro"/>
</dbReference>
<accession>X6MYV4</accession>
<dbReference type="Proteomes" id="UP000023152">
    <property type="component" value="Unassembled WGS sequence"/>
</dbReference>
<evidence type="ECO:0000313" key="4">
    <source>
        <dbReference type="Proteomes" id="UP000023152"/>
    </source>
</evidence>
<feature type="compositionally biased region" description="Acidic residues" evidence="1">
    <location>
        <begin position="295"/>
        <end position="308"/>
    </location>
</feature>
<protein>
    <recommendedName>
        <fullName evidence="2">DEP domain-containing protein</fullName>
    </recommendedName>
</protein>
<dbReference type="CDD" id="cd04371">
    <property type="entry name" value="DEP"/>
    <property type="match status" value="1"/>
</dbReference>
<feature type="compositionally biased region" description="Basic residues" evidence="1">
    <location>
        <begin position="1"/>
        <end position="13"/>
    </location>
</feature>
<sequence length="382" mass="43964">MNLGRFLHRKKETHRPTPSQSVSTFVPTVADDSNNKQASRLTTREDKNRLLVRQLLSFTLSEDKEKELLDCVAKGFDLPLVIGEQFICKTKPFQSPRNMCIGGDRYSLLALREEPWSMLMWRKLVSELSAAQKCELYKICADLQDRRFIIAEYKQCFVGRECMEWLIKYRMVKDFNEGISCCVSLVREWITTGLVAHAVRNHNVYKDDNFYVFKEPNSRAGMSVDFFSSSKKNEHGRYGSATNISTYQTPKFATPHSKHRPLHNSLLNLAFISTNGDNNNNNAKNPNMLLMSPSLEEDEAEHNEEEEEHSEHQDEKGKEFDDDDVELLTEEKSSNPNKLKEDKNRQRAESHSKSKSLKNQKKAVRFGSKNSITGEIKQTVKA</sequence>
<dbReference type="InterPro" id="IPR000591">
    <property type="entry name" value="DEP_dom"/>
</dbReference>
<dbReference type="EMBL" id="ASPP01013897">
    <property type="protein sequence ID" value="ETO19225.1"/>
    <property type="molecule type" value="Genomic_DNA"/>
</dbReference>
<evidence type="ECO:0000313" key="3">
    <source>
        <dbReference type="EMBL" id="ETO19225.1"/>
    </source>
</evidence>
<dbReference type="PROSITE" id="PS50186">
    <property type="entry name" value="DEP"/>
    <property type="match status" value="1"/>
</dbReference>
<feature type="region of interest" description="Disordered" evidence="1">
    <location>
        <begin position="1"/>
        <end position="39"/>
    </location>
</feature>
<gene>
    <name evidence="3" type="ORF">RFI_18010</name>
</gene>
<dbReference type="InterPro" id="IPR036390">
    <property type="entry name" value="WH_DNA-bd_sf"/>
</dbReference>
<feature type="region of interest" description="Disordered" evidence="1">
    <location>
        <begin position="295"/>
        <end position="382"/>
    </location>
</feature>
<feature type="compositionally biased region" description="Polar residues" evidence="1">
    <location>
        <begin position="16"/>
        <end position="39"/>
    </location>
</feature>